<keyword evidence="2" id="KW-0285">Flavoprotein</keyword>
<protein>
    <submittedName>
        <fullName evidence="6">Sarcosine oxidase</fullName>
    </submittedName>
</protein>
<dbReference type="SUPFAM" id="SSF54373">
    <property type="entry name" value="FAD-linked reductases, C-terminal domain"/>
    <property type="match status" value="1"/>
</dbReference>
<organism evidence="6 7">
    <name type="scientific">Plantibacter cousiniae</name>
    <name type="common">nom. nud.</name>
    <dbReference type="NCBI Taxonomy" id="199709"/>
    <lineage>
        <taxon>Bacteria</taxon>
        <taxon>Bacillati</taxon>
        <taxon>Actinomycetota</taxon>
        <taxon>Actinomycetes</taxon>
        <taxon>Micrococcales</taxon>
        <taxon>Microbacteriaceae</taxon>
        <taxon>Plantibacter</taxon>
    </lineage>
</organism>
<dbReference type="Pfam" id="PF01266">
    <property type="entry name" value="DAO"/>
    <property type="match status" value="1"/>
</dbReference>
<evidence type="ECO:0000256" key="4">
    <source>
        <dbReference type="ARBA" id="ARBA00023002"/>
    </source>
</evidence>
<feature type="domain" description="FAD dependent oxidoreductase" evidence="5">
    <location>
        <begin position="21"/>
        <end position="373"/>
    </location>
</feature>
<dbReference type="Gene3D" id="3.50.50.60">
    <property type="entry name" value="FAD/NAD(P)-binding domain"/>
    <property type="match status" value="1"/>
</dbReference>
<dbReference type="Gene3D" id="3.30.9.10">
    <property type="entry name" value="D-Amino Acid Oxidase, subunit A, domain 2"/>
    <property type="match status" value="1"/>
</dbReference>
<evidence type="ECO:0000256" key="1">
    <source>
        <dbReference type="ARBA" id="ARBA00001974"/>
    </source>
</evidence>
<gene>
    <name evidence="6" type="ORF">SAMN06295973_2690</name>
</gene>
<evidence type="ECO:0000256" key="3">
    <source>
        <dbReference type="ARBA" id="ARBA00022827"/>
    </source>
</evidence>
<comment type="cofactor">
    <cofactor evidence="1">
        <name>FAD</name>
        <dbReference type="ChEBI" id="CHEBI:57692"/>
    </cofactor>
</comment>
<comment type="caution">
    <text evidence="6">The sequence shown here is derived from an EMBL/GenBank/DDBJ whole genome shotgun (WGS) entry which is preliminary data.</text>
</comment>
<evidence type="ECO:0000313" key="6">
    <source>
        <dbReference type="EMBL" id="SKC67313.1"/>
    </source>
</evidence>
<dbReference type="EMBL" id="FUZO01000002">
    <property type="protein sequence ID" value="SKC67313.1"/>
    <property type="molecule type" value="Genomic_DNA"/>
</dbReference>
<keyword evidence="7" id="KW-1185">Reference proteome</keyword>
<proteinExistence type="predicted"/>
<dbReference type="Proteomes" id="UP000190827">
    <property type="component" value="Unassembled WGS sequence"/>
</dbReference>
<dbReference type="RefSeq" id="WP_079706455.1">
    <property type="nucleotide sequence ID" value="NZ_FUZO01000002.1"/>
</dbReference>
<evidence type="ECO:0000259" key="5">
    <source>
        <dbReference type="Pfam" id="PF01266"/>
    </source>
</evidence>
<dbReference type="InterPro" id="IPR045170">
    <property type="entry name" value="MTOX"/>
</dbReference>
<dbReference type="PRINTS" id="PR00420">
    <property type="entry name" value="RNGMNOXGNASE"/>
</dbReference>
<reference evidence="6 7" key="1">
    <citation type="submission" date="2017-02" db="EMBL/GenBank/DDBJ databases">
        <authorList>
            <person name="Varghese N."/>
            <person name="Submissions S."/>
        </authorList>
    </citation>
    <scope>NUCLEOTIDE SEQUENCE [LARGE SCALE GENOMIC DNA]</scope>
    <source>
        <strain evidence="6 7">VKM Ac-1787</strain>
    </source>
</reference>
<sequence length="410" mass="42814">MTAPGPAADATPTALPARAEVVVIGAGIVGAAAARSLAEQGRDVLLLERYPRGHEHGSSHGATRIFRQGYDADDYVSLTSEALAAWRTLESASGRTLLDLTGALDHGRPEMLSAIEAAMTRGGIASERLTPEQASDRWPGLRFDREVLHHATGGRLYSAEAIEALLDLAEVAGATLRFGVRVTGVEPAESNDPTADVDGAVVRTELGDVVADHVVVAAGSWTPDLVGDLARSVGRPLPEIVVTQVQPAHFPSELAADAWPSFVHYPAEGSSVYGLLTPGEGVKVGLHGGAVHVHPDERDGLAEPEELARLTAYVAEWVPGVDASAPHTISCLYDLSPSEDFVIDRIDSIIVTTGFSGHGFKFGPVLGRLIAELVDGAEPHPRFALAAHAVPVAPSASAFALPQSPEGTAP</sequence>
<name>A0ABY1LN40_9MICO</name>
<keyword evidence="4" id="KW-0560">Oxidoreductase</keyword>
<dbReference type="PANTHER" id="PTHR10961">
    <property type="entry name" value="PEROXISOMAL SARCOSINE OXIDASE"/>
    <property type="match status" value="1"/>
</dbReference>
<dbReference type="SUPFAM" id="SSF51905">
    <property type="entry name" value="FAD/NAD(P)-binding domain"/>
    <property type="match status" value="1"/>
</dbReference>
<keyword evidence="3" id="KW-0274">FAD</keyword>
<accession>A0ABY1LN40</accession>
<evidence type="ECO:0000313" key="7">
    <source>
        <dbReference type="Proteomes" id="UP000190827"/>
    </source>
</evidence>
<dbReference type="PANTHER" id="PTHR10961:SF7">
    <property type="entry name" value="FAD DEPENDENT OXIDOREDUCTASE DOMAIN-CONTAINING PROTEIN"/>
    <property type="match status" value="1"/>
</dbReference>
<evidence type="ECO:0000256" key="2">
    <source>
        <dbReference type="ARBA" id="ARBA00022630"/>
    </source>
</evidence>
<dbReference type="InterPro" id="IPR006076">
    <property type="entry name" value="FAD-dep_OxRdtase"/>
</dbReference>
<dbReference type="InterPro" id="IPR036188">
    <property type="entry name" value="FAD/NAD-bd_sf"/>
</dbReference>